<keyword evidence="6" id="KW-1185">Reference proteome</keyword>
<evidence type="ECO:0000256" key="2">
    <source>
        <dbReference type="ARBA" id="ARBA00022676"/>
    </source>
</evidence>
<sequence length="292" mass="32000">MNAAVAGARRKEKHVTTRTTVVVTTRNRRRELELSLKHHEGPVILVDNGSTDGTADAIRTAFPHVEVVELDRNIGAPGRNVGVRLARTPYVAFADDDSWWAPGALERAADVLDDHPRLAVLAGRVLVGTEEEPDPICAEMADSPLKVRPDAPGPSVLGFMACGAVVRREAFLTAGGFDDVVFFYGEEERLALDLAAAGWDLAYVDDVVAHHHPSPARDPRGRRILAARNMVLTAVMRRPWPVVARKVFEAARRGPEGRRGLRDAVRRLSPALAMRRPLPPHVETARRLLDTA</sequence>
<comment type="similarity">
    <text evidence="1">Belongs to the glycosyltransferase 2 family.</text>
</comment>
<dbReference type="Proteomes" id="UP000619788">
    <property type="component" value="Unassembled WGS sequence"/>
</dbReference>
<feature type="domain" description="Glycosyltransferase 2-like" evidence="4">
    <location>
        <begin position="21"/>
        <end position="171"/>
    </location>
</feature>
<dbReference type="InterPro" id="IPR050834">
    <property type="entry name" value="Glycosyltransf_2"/>
</dbReference>
<evidence type="ECO:0000256" key="3">
    <source>
        <dbReference type="ARBA" id="ARBA00022679"/>
    </source>
</evidence>
<name>A0A8J3WLD6_9ACTN</name>
<dbReference type="Gene3D" id="3.90.550.10">
    <property type="entry name" value="Spore Coat Polysaccharide Biosynthesis Protein SpsA, Chain A"/>
    <property type="match status" value="1"/>
</dbReference>
<keyword evidence="3 5" id="KW-0808">Transferase</keyword>
<evidence type="ECO:0000313" key="5">
    <source>
        <dbReference type="EMBL" id="GIH95164.1"/>
    </source>
</evidence>
<accession>A0A8J3WLD6</accession>
<gene>
    <name evidence="5" type="ORF">Psi01_57940</name>
</gene>
<dbReference type="SUPFAM" id="SSF53448">
    <property type="entry name" value="Nucleotide-diphospho-sugar transferases"/>
    <property type="match status" value="1"/>
</dbReference>
<dbReference type="AlphaFoldDB" id="A0A8J3WLD6"/>
<protein>
    <submittedName>
        <fullName evidence="5">Glycosyl transferase</fullName>
    </submittedName>
</protein>
<proteinExistence type="inferred from homology"/>
<dbReference type="InterPro" id="IPR001173">
    <property type="entry name" value="Glyco_trans_2-like"/>
</dbReference>
<dbReference type="InterPro" id="IPR029044">
    <property type="entry name" value="Nucleotide-diphossugar_trans"/>
</dbReference>
<evidence type="ECO:0000256" key="1">
    <source>
        <dbReference type="ARBA" id="ARBA00006739"/>
    </source>
</evidence>
<organism evidence="5 6">
    <name type="scientific">Planobispora siamensis</name>
    <dbReference type="NCBI Taxonomy" id="936338"/>
    <lineage>
        <taxon>Bacteria</taxon>
        <taxon>Bacillati</taxon>
        <taxon>Actinomycetota</taxon>
        <taxon>Actinomycetes</taxon>
        <taxon>Streptosporangiales</taxon>
        <taxon>Streptosporangiaceae</taxon>
        <taxon>Planobispora</taxon>
    </lineage>
</organism>
<reference evidence="5 6" key="1">
    <citation type="submission" date="2021-01" db="EMBL/GenBank/DDBJ databases">
        <title>Whole genome shotgun sequence of Planobispora siamensis NBRC 107568.</title>
        <authorList>
            <person name="Komaki H."/>
            <person name="Tamura T."/>
        </authorList>
    </citation>
    <scope>NUCLEOTIDE SEQUENCE [LARGE SCALE GENOMIC DNA]</scope>
    <source>
        <strain evidence="5 6">NBRC 107568</strain>
    </source>
</reference>
<dbReference type="Pfam" id="PF00535">
    <property type="entry name" value="Glycos_transf_2"/>
    <property type="match status" value="1"/>
</dbReference>
<dbReference type="PANTHER" id="PTHR43685">
    <property type="entry name" value="GLYCOSYLTRANSFERASE"/>
    <property type="match status" value="1"/>
</dbReference>
<dbReference type="EMBL" id="BOOJ01000051">
    <property type="protein sequence ID" value="GIH95164.1"/>
    <property type="molecule type" value="Genomic_DNA"/>
</dbReference>
<evidence type="ECO:0000259" key="4">
    <source>
        <dbReference type="Pfam" id="PF00535"/>
    </source>
</evidence>
<keyword evidence="2" id="KW-0328">Glycosyltransferase</keyword>
<dbReference type="GO" id="GO:0016757">
    <property type="term" value="F:glycosyltransferase activity"/>
    <property type="evidence" value="ECO:0007669"/>
    <property type="project" value="UniProtKB-KW"/>
</dbReference>
<dbReference type="PANTHER" id="PTHR43685:SF5">
    <property type="entry name" value="GLYCOSYLTRANSFERASE EPSE-RELATED"/>
    <property type="match status" value="1"/>
</dbReference>
<comment type="caution">
    <text evidence="5">The sequence shown here is derived from an EMBL/GenBank/DDBJ whole genome shotgun (WGS) entry which is preliminary data.</text>
</comment>
<evidence type="ECO:0000313" key="6">
    <source>
        <dbReference type="Proteomes" id="UP000619788"/>
    </source>
</evidence>